<feature type="compositionally biased region" description="Low complexity" evidence="1">
    <location>
        <begin position="219"/>
        <end position="229"/>
    </location>
</feature>
<sequence length="266" mass="28259">MQSSQISEDATSEKQFITTQEPPTTAVASAVNIDYLARLMNDTEVDPEAPVHRLTAQLGGSSIQDATAAAVATATASSGRDPDFQHGVTLDEQLLILAGWYGPYWYLDRGLRPVRIQRPGPMQQLANPEYPASMLTPFSVAGKKLASQEPSALDPDARSQQHSNSFSFREPGTLHTVPPPPTPTPMSNQAPPQQISPSLPLPLPFPLSSSFPSPPPSAPLLQPLHPLAADILHGSLARRAPHRSPGTVRSKPVDGARDPGALGEGA</sequence>
<accession>A0A6A6SQ45</accession>
<evidence type="ECO:0000256" key="1">
    <source>
        <dbReference type="SAM" id="MobiDB-lite"/>
    </source>
</evidence>
<feature type="region of interest" description="Disordered" evidence="1">
    <location>
        <begin position="145"/>
        <end position="266"/>
    </location>
</feature>
<evidence type="ECO:0000313" key="2">
    <source>
        <dbReference type="EMBL" id="KAF2649091.1"/>
    </source>
</evidence>
<gene>
    <name evidence="2" type="ORF">K491DRAFT_783587</name>
</gene>
<evidence type="ECO:0000313" key="3">
    <source>
        <dbReference type="Proteomes" id="UP000799324"/>
    </source>
</evidence>
<protein>
    <submittedName>
        <fullName evidence="2">Uncharacterized protein</fullName>
    </submittedName>
</protein>
<name>A0A6A6SQ45_9PLEO</name>
<dbReference type="EMBL" id="MU004507">
    <property type="protein sequence ID" value="KAF2649091.1"/>
    <property type="molecule type" value="Genomic_DNA"/>
</dbReference>
<organism evidence="2 3">
    <name type="scientific">Lophiostoma macrostomum CBS 122681</name>
    <dbReference type="NCBI Taxonomy" id="1314788"/>
    <lineage>
        <taxon>Eukaryota</taxon>
        <taxon>Fungi</taxon>
        <taxon>Dikarya</taxon>
        <taxon>Ascomycota</taxon>
        <taxon>Pezizomycotina</taxon>
        <taxon>Dothideomycetes</taxon>
        <taxon>Pleosporomycetidae</taxon>
        <taxon>Pleosporales</taxon>
        <taxon>Lophiostomataceae</taxon>
        <taxon>Lophiostoma</taxon>
    </lineage>
</organism>
<dbReference type="Proteomes" id="UP000799324">
    <property type="component" value="Unassembled WGS sequence"/>
</dbReference>
<proteinExistence type="predicted"/>
<keyword evidence="3" id="KW-1185">Reference proteome</keyword>
<feature type="region of interest" description="Disordered" evidence="1">
    <location>
        <begin position="1"/>
        <end position="23"/>
    </location>
</feature>
<reference evidence="2" key="1">
    <citation type="journal article" date="2020" name="Stud. Mycol.">
        <title>101 Dothideomycetes genomes: a test case for predicting lifestyles and emergence of pathogens.</title>
        <authorList>
            <person name="Haridas S."/>
            <person name="Albert R."/>
            <person name="Binder M."/>
            <person name="Bloem J."/>
            <person name="Labutti K."/>
            <person name="Salamov A."/>
            <person name="Andreopoulos B."/>
            <person name="Baker S."/>
            <person name="Barry K."/>
            <person name="Bills G."/>
            <person name="Bluhm B."/>
            <person name="Cannon C."/>
            <person name="Castanera R."/>
            <person name="Culley D."/>
            <person name="Daum C."/>
            <person name="Ezra D."/>
            <person name="Gonzalez J."/>
            <person name="Henrissat B."/>
            <person name="Kuo A."/>
            <person name="Liang C."/>
            <person name="Lipzen A."/>
            <person name="Lutzoni F."/>
            <person name="Magnuson J."/>
            <person name="Mondo S."/>
            <person name="Nolan M."/>
            <person name="Ohm R."/>
            <person name="Pangilinan J."/>
            <person name="Park H.-J."/>
            <person name="Ramirez L."/>
            <person name="Alfaro M."/>
            <person name="Sun H."/>
            <person name="Tritt A."/>
            <person name="Yoshinaga Y."/>
            <person name="Zwiers L.-H."/>
            <person name="Turgeon B."/>
            <person name="Goodwin S."/>
            <person name="Spatafora J."/>
            <person name="Crous P."/>
            <person name="Grigoriev I."/>
        </authorList>
    </citation>
    <scope>NUCLEOTIDE SEQUENCE</scope>
    <source>
        <strain evidence="2">CBS 122681</strain>
    </source>
</reference>
<dbReference type="AlphaFoldDB" id="A0A6A6SQ45"/>
<feature type="compositionally biased region" description="Polar residues" evidence="1">
    <location>
        <begin position="158"/>
        <end position="167"/>
    </location>
</feature>
<feature type="compositionally biased region" description="Low complexity" evidence="1">
    <location>
        <begin position="185"/>
        <end position="198"/>
    </location>
</feature>